<reference evidence="13 14" key="1">
    <citation type="submission" date="2021-03" db="EMBL/GenBank/DDBJ databases">
        <title>Paenibacillus artemisicola MWE-103 whole genome sequence.</title>
        <authorList>
            <person name="Ham Y.J."/>
        </authorList>
    </citation>
    <scope>NUCLEOTIDE SEQUENCE [LARGE SCALE GENOMIC DNA]</scope>
    <source>
        <strain evidence="13 14">MWE-103</strain>
    </source>
</reference>
<feature type="domain" description="OmpR/PhoB-type" evidence="12">
    <location>
        <begin position="136"/>
        <end position="238"/>
    </location>
</feature>
<dbReference type="Proteomes" id="UP000670947">
    <property type="component" value="Unassembled WGS sequence"/>
</dbReference>
<dbReference type="EMBL" id="JAGGDJ010000004">
    <property type="protein sequence ID" value="MBO7744233.1"/>
    <property type="molecule type" value="Genomic_DNA"/>
</dbReference>
<evidence type="ECO:0000256" key="5">
    <source>
        <dbReference type="ARBA" id="ARBA00023015"/>
    </source>
</evidence>
<name>A0ABS3W7I4_9BACL</name>
<dbReference type="InterPro" id="IPR039420">
    <property type="entry name" value="WalR-like"/>
</dbReference>
<evidence type="ECO:0000256" key="2">
    <source>
        <dbReference type="ARBA" id="ARBA00022490"/>
    </source>
</evidence>
<evidence type="ECO:0000259" key="11">
    <source>
        <dbReference type="PROSITE" id="PS50110"/>
    </source>
</evidence>
<accession>A0ABS3W7I4</accession>
<dbReference type="CDD" id="cd00383">
    <property type="entry name" value="trans_reg_C"/>
    <property type="match status" value="1"/>
</dbReference>
<dbReference type="SMART" id="SM00862">
    <property type="entry name" value="Trans_reg_C"/>
    <property type="match status" value="1"/>
</dbReference>
<dbReference type="Pfam" id="PF00486">
    <property type="entry name" value="Trans_reg_C"/>
    <property type="match status" value="1"/>
</dbReference>
<keyword evidence="14" id="KW-1185">Reference proteome</keyword>
<evidence type="ECO:0000313" key="14">
    <source>
        <dbReference type="Proteomes" id="UP000670947"/>
    </source>
</evidence>
<evidence type="ECO:0000256" key="3">
    <source>
        <dbReference type="ARBA" id="ARBA00022553"/>
    </source>
</evidence>
<evidence type="ECO:0000259" key="12">
    <source>
        <dbReference type="PROSITE" id="PS51755"/>
    </source>
</evidence>
<dbReference type="Gene3D" id="3.40.50.2300">
    <property type="match status" value="1"/>
</dbReference>
<evidence type="ECO:0000256" key="7">
    <source>
        <dbReference type="ARBA" id="ARBA00023159"/>
    </source>
</evidence>
<comment type="caution">
    <text evidence="13">The sequence shown here is derived from an EMBL/GenBank/DDBJ whole genome shotgun (WGS) entry which is preliminary data.</text>
</comment>
<dbReference type="InterPro" id="IPR011006">
    <property type="entry name" value="CheY-like_superfamily"/>
</dbReference>
<evidence type="ECO:0000256" key="10">
    <source>
        <dbReference type="PROSITE-ProRule" id="PRU01091"/>
    </source>
</evidence>
<evidence type="ECO:0000256" key="9">
    <source>
        <dbReference type="PROSITE-ProRule" id="PRU00169"/>
    </source>
</evidence>
<dbReference type="InterPro" id="IPR001867">
    <property type="entry name" value="OmpR/PhoB-type_DNA-bd"/>
</dbReference>
<keyword evidence="3 9" id="KW-0597">Phosphoprotein</keyword>
<gene>
    <name evidence="13" type="ORF">I8J29_08510</name>
</gene>
<dbReference type="PROSITE" id="PS51755">
    <property type="entry name" value="OMPR_PHOB"/>
    <property type="match status" value="1"/>
</dbReference>
<sequence>MQERAKRLLIVDDEDRIRKLLRLYMERDRYIVDEAEDGANALERALKHDYDLIVLDIMLPGMNGLDVCRQLRRVKQTPVLILTASGNEHERLQGFEAGADDYVVKPFSAREVAFRIKAIVNRSQAVPFSGWQRSNGGTVILKRVVIEPAAYRVLVDGKPITMALKEYELLLYFALHPGVVFTREELLKAVWDHNYLKSSDHRTVDAHVKRIRTRLNGASRLAGAIIQTVWGVGYCLQDF</sequence>
<keyword evidence="8" id="KW-0804">Transcription</keyword>
<dbReference type="InterPro" id="IPR036388">
    <property type="entry name" value="WH-like_DNA-bd_sf"/>
</dbReference>
<feature type="DNA-binding region" description="OmpR/PhoB-type" evidence="10">
    <location>
        <begin position="136"/>
        <end position="238"/>
    </location>
</feature>
<evidence type="ECO:0000256" key="8">
    <source>
        <dbReference type="ARBA" id="ARBA00023163"/>
    </source>
</evidence>
<keyword evidence="7" id="KW-0010">Activator</keyword>
<dbReference type="InterPro" id="IPR001789">
    <property type="entry name" value="Sig_transdc_resp-reg_receiver"/>
</dbReference>
<keyword evidence="4" id="KW-0902">Two-component regulatory system</keyword>
<organism evidence="13 14">
    <name type="scientific">Paenibacillus artemisiicola</name>
    <dbReference type="NCBI Taxonomy" id="1172618"/>
    <lineage>
        <taxon>Bacteria</taxon>
        <taxon>Bacillati</taxon>
        <taxon>Bacillota</taxon>
        <taxon>Bacilli</taxon>
        <taxon>Bacillales</taxon>
        <taxon>Paenibacillaceae</taxon>
        <taxon>Paenibacillus</taxon>
    </lineage>
</organism>
<dbReference type="SUPFAM" id="SSF52172">
    <property type="entry name" value="CheY-like"/>
    <property type="match status" value="1"/>
</dbReference>
<dbReference type="CDD" id="cd17574">
    <property type="entry name" value="REC_OmpR"/>
    <property type="match status" value="1"/>
</dbReference>
<evidence type="ECO:0000256" key="6">
    <source>
        <dbReference type="ARBA" id="ARBA00023125"/>
    </source>
</evidence>
<evidence type="ECO:0000256" key="4">
    <source>
        <dbReference type="ARBA" id="ARBA00023012"/>
    </source>
</evidence>
<feature type="domain" description="Response regulatory" evidence="11">
    <location>
        <begin position="7"/>
        <end position="120"/>
    </location>
</feature>
<keyword evidence="6 10" id="KW-0238">DNA-binding</keyword>
<dbReference type="SMART" id="SM00448">
    <property type="entry name" value="REC"/>
    <property type="match status" value="1"/>
</dbReference>
<feature type="modified residue" description="4-aspartylphosphate" evidence="9">
    <location>
        <position position="56"/>
    </location>
</feature>
<dbReference type="Pfam" id="PF00072">
    <property type="entry name" value="Response_reg"/>
    <property type="match status" value="1"/>
</dbReference>
<evidence type="ECO:0000256" key="1">
    <source>
        <dbReference type="ARBA" id="ARBA00004496"/>
    </source>
</evidence>
<dbReference type="Gene3D" id="1.10.10.10">
    <property type="entry name" value="Winged helix-like DNA-binding domain superfamily/Winged helix DNA-binding domain"/>
    <property type="match status" value="1"/>
</dbReference>
<evidence type="ECO:0000313" key="13">
    <source>
        <dbReference type="EMBL" id="MBO7744233.1"/>
    </source>
</evidence>
<dbReference type="PANTHER" id="PTHR48111:SF44">
    <property type="entry name" value="TRANSCRIPTIONAL REGULATORY PROTEIN RESD"/>
    <property type="match status" value="1"/>
</dbReference>
<dbReference type="PANTHER" id="PTHR48111">
    <property type="entry name" value="REGULATOR OF RPOS"/>
    <property type="match status" value="1"/>
</dbReference>
<protein>
    <submittedName>
        <fullName evidence="13">Response regulator transcription factor</fullName>
    </submittedName>
</protein>
<comment type="subcellular location">
    <subcellularLocation>
        <location evidence="1">Cytoplasm</location>
    </subcellularLocation>
</comment>
<dbReference type="PROSITE" id="PS50110">
    <property type="entry name" value="RESPONSE_REGULATORY"/>
    <property type="match status" value="1"/>
</dbReference>
<proteinExistence type="predicted"/>
<keyword evidence="2" id="KW-0963">Cytoplasm</keyword>
<dbReference type="RefSeq" id="WP_208847507.1">
    <property type="nucleotide sequence ID" value="NZ_JAGGDJ010000004.1"/>
</dbReference>
<keyword evidence="5" id="KW-0805">Transcription regulation</keyword>